<dbReference type="AlphaFoldDB" id="A0A2M8LXS1"/>
<dbReference type="InterPro" id="IPR029045">
    <property type="entry name" value="ClpP/crotonase-like_dom_sf"/>
</dbReference>
<dbReference type="PANTHER" id="PTHR11941:SF169">
    <property type="entry name" value="(7AS)-7A-METHYL-1,5-DIOXO-2,3,5,6,7,7A-HEXAHYDRO-1H-INDENE-CARBOXYL-COA HYDROLASE"/>
    <property type="match status" value="1"/>
</dbReference>
<comment type="caution">
    <text evidence="9">The sequence shown here is derived from an EMBL/GenBank/DDBJ whole genome shotgun (WGS) entry which is preliminary data.</text>
</comment>
<evidence type="ECO:0000256" key="6">
    <source>
        <dbReference type="ARBA" id="ARBA00023717"/>
    </source>
</evidence>
<dbReference type="CDD" id="cd06558">
    <property type="entry name" value="crotonase-like"/>
    <property type="match status" value="1"/>
</dbReference>
<dbReference type="PROSITE" id="PS00166">
    <property type="entry name" value="ENOYL_COA_HYDRATASE"/>
    <property type="match status" value="1"/>
</dbReference>
<dbReference type="GO" id="GO:0006635">
    <property type="term" value="P:fatty acid beta-oxidation"/>
    <property type="evidence" value="ECO:0007669"/>
    <property type="project" value="TreeGrafter"/>
</dbReference>
<evidence type="ECO:0000256" key="3">
    <source>
        <dbReference type="ARBA" id="ARBA00023098"/>
    </source>
</evidence>
<dbReference type="InterPro" id="IPR018376">
    <property type="entry name" value="Enoyl-CoA_hyd/isom_CS"/>
</dbReference>
<dbReference type="Gene3D" id="3.90.226.10">
    <property type="entry name" value="2-enoyl-CoA Hydratase, Chain A, domain 1"/>
    <property type="match status" value="1"/>
</dbReference>
<dbReference type="Proteomes" id="UP000230407">
    <property type="component" value="Unassembled WGS sequence"/>
</dbReference>
<dbReference type="InterPro" id="IPR014748">
    <property type="entry name" value="Enoyl-CoA_hydra_C"/>
</dbReference>
<comment type="catalytic activity">
    <reaction evidence="5">
        <text>a (3S)-3-hydroxyacyl-CoA = a (2E)-enoyl-CoA + H2O</text>
        <dbReference type="Rhea" id="RHEA:16105"/>
        <dbReference type="ChEBI" id="CHEBI:15377"/>
        <dbReference type="ChEBI" id="CHEBI:57318"/>
        <dbReference type="ChEBI" id="CHEBI:58856"/>
        <dbReference type="EC" id="4.2.1.17"/>
    </reaction>
</comment>
<comment type="similarity">
    <text evidence="1 7">Belongs to the enoyl-CoA hydratase/isomerase family.</text>
</comment>
<feature type="region of interest" description="Disordered" evidence="8">
    <location>
        <begin position="1"/>
        <end position="27"/>
    </location>
</feature>
<dbReference type="EMBL" id="PGGW01000057">
    <property type="protein sequence ID" value="PJE96766.1"/>
    <property type="molecule type" value="Genomic_DNA"/>
</dbReference>
<accession>A0A2M8LXS1</accession>
<evidence type="ECO:0000313" key="9">
    <source>
        <dbReference type="EMBL" id="PJE96766.1"/>
    </source>
</evidence>
<comment type="catalytic activity">
    <reaction evidence="6">
        <text>a 4-saturated-(3S)-3-hydroxyacyl-CoA = a (3E)-enoyl-CoA + H2O</text>
        <dbReference type="Rhea" id="RHEA:20724"/>
        <dbReference type="ChEBI" id="CHEBI:15377"/>
        <dbReference type="ChEBI" id="CHEBI:58521"/>
        <dbReference type="ChEBI" id="CHEBI:137480"/>
        <dbReference type="EC" id="4.2.1.17"/>
    </reaction>
</comment>
<dbReference type="Gene3D" id="1.10.12.10">
    <property type="entry name" value="Lyase 2-enoyl-coa Hydratase, Chain A, domain 2"/>
    <property type="match status" value="1"/>
</dbReference>
<evidence type="ECO:0000256" key="1">
    <source>
        <dbReference type="ARBA" id="ARBA00005254"/>
    </source>
</evidence>
<name>A0A2M8LXS1_9ACTN</name>
<dbReference type="Pfam" id="PF00378">
    <property type="entry name" value="ECH_1"/>
    <property type="match status" value="1"/>
</dbReference>
<dbReference type="SUPFAM" id="SSF52096">
    <property type="entry name" value="ClpP/crotonase"/>
    <property type="match status" value="1"/>
</dbReference>
<dbReference type="GO" id="GO:0004300">
    <property type="term" value="F:enoyl-CoA hydratase activity"/>
    <property type="evidence" value="ECO:0007669"/>
    <property type="project" value="UniProtKB-EC"/>
</dbReference>
<evidence type="ECO:0000256" key="7">
    <source>
        <dbReference type="RuleBase" id="RU003707"/>
    </source>
</evidence>
<dbReference type="EC" id="4.2.1.17" evidence="2"/>
<evidence type="ECO:0000256" key="8">
    <source>
        <dbReference type="SAM" id="MobiDB-lite"/>
    </source>
</evidence>
<proteinExistence type="inferred from homology"/>
<evidence type="ECO:0000256" key="4">
    <source>
        <dbReference type="ARBA" id="ARBA00023239"/>
    </source>
</evidence>
<evidence type="ECO:0000256" key="2">
    <source>
        <dbReference type="ARBA" id="ARBA00012076"/>
    </source>
</evidence>
<sequence>MSGGTDGRDDTDDRDGRAGGGTGGGTAEERYGEWVVVRREADTHVAELLLDRPAAMNAVSTELARRLGEACAALAADRWVRAVVLGSTHERAFCVGADLKERNSFTDADLARQRPYARAAYTGVLRLPVPVIAAVHGYALGGGFELALACDLIVADPTAVVGLPEVSVGVIPGGGGTQLLPRRVGAARAAELIFTARRVAADEARELGLVDHLAAEGRDRAEALELARRIAANSPVGLRAAKRALRTGWGLDLHAGLEVEDAAWRSVAFSGDRAEGVAAFNERRPPRWPGE</sequence>
<evidence type="ECO:0000313" key="10">
    <source>
        <dbReference type="Proteomes" id="UP000230407"/>
    </source>
</evidence>
<dbReference type="InterPro" id="IPR001753">
    <property type="entry name" value="Enoyl-CoA_hydra/iso"/>
</dbReference>
<keyword evidence="4" id="KW-0456">Lyase</keyword>
<gene>
    <name evidence="9" type="ORF">CUT44_16795</name>
</gene>
<keyword evidence="3" id="KW-0443">Lipid metabolism</keyword>
<dbReference type="FunFam" id="3.90.226.10:FF:000009">
    <property type="entry name" value="Carnitinyl-CoA dehydratase"/>
    <property type="match status" value="1"/>
</dbReference>
<organism evidence="9 10">
    <name type="scientific">Streptomyces carminius</name>
    <dbReference type="NCBI Taxonomy" id="2665496"/>
    <lineage>
        <taxon>Bacteria</taxon>
        <taxon>Bacillati</taxon>
        <taxon>Actinomycetota</taxon>
        <taxon>Actinomycetes</taxon>
        <taxon>Kitasatosporales</taxon>
        <taxon>Streptomycetaceae</taxon>
        <taxon>Streptomyces</taxon>
    </lineage>
</organism>
<dbReference type="PANTHER" id="PTHR11941">
    <property type="entry name" value="ENOYL-COA HYDRATASE-RELATED"/>
    <property type="match status" value="1"/>
</dbReference>
<reference evidence="9 10" key="1">
    <citation type="submission" date="2017-11" db="EMBL/GenBank/DDBJ databases">
        <title>Streptomyces carmine sp. nov., a novel actinomycete isolated from Sophora alopecuroides in Xinjiang, China.</title>
        <authorList>
            <person name="Wang Y."/>
            <person name="Luo X."/>
            <person name="Wan C."/>
            <person name="Zhang L."/>
        </authorList>
    </citation>
    <scope>NUCLEOTIDE SEQUENCE [LARGE SCALE GENOMIC DNA]</scope>
    <source>
        <strain evidence="9 10">TRM SA0054</strain>
    </source>
</reference>
<evidence type="ECO:0000256" key="5">
    <source>
        <dbReference type="ARBA" id="ARBA00023709"/>
    </source>
</evidence>
<keyword evidence="10" id="KW-1185">Reference proteome</keyword>
<protein>
    <recommendedName>
        <fullName evidence="2">enoyl-CoA hydratase</fullName>
        <ecNumber evidence="2">4.2.1.17</ecNumber>
    </recommendedName>
</protein>
<dbReference type="FunFam" id="1.10.12.10:FF:000001">
    <property type="entry name" value="Probable enoyl-CoA hydratase, mitochondrial"/>
    <property type="match status" value="1"/>
</dbReference>